<dbReference type="Gene3D" id="3.40.50.2000">
    <property type="entry name" value="Glycogen Phosphorylase B"/>
    <property type="match status" value="2"/>
</dbReference>
<dbReference type="GO" id="GO:0008081">
    <property type="term" value="F:phosphoric diester hydrolase activity"/>
    <property type="evidence" value="ECO:0007669"/>
    <property type="project" value="InterPro"/>
</dbReference>
<dbReference type="Pfam" id="PF00201">
    <property type="entry name" value="UDPGT"/>
    <property type="match status" value="2"/>
</dbReference>
<gene>
    <name evidence="8" type="ORF">CAMP_LOCUS14586</name>
</gene>
<sequence length="1058" mass="120932">MFTLLLSYIQAAKILIYLPRMFQSHVALMANIANCLAENGHEVTVIDNIFRNDIGNYLGNEIYEILKIEPGLKTTELLKQGNLPQLLWKSRPEPEIQSEVIEDLAQLQRTQCLHLIENSTVVEQLQKRLFDLAINEVCDTCGIGLIELANIKKSIIISSTAPLDVVPWALGISSLFYDGSTLSDYGNEFGILDKIRNLKFVSAMLNFHEIQARDVEKAFQTKYGLKTSFFESMRKSNLLFNNINEMSDVVRSTSRRMLDIGGMAFTKPEKLTEEYQKIVADDRKKVLISFGTASPSSLMPIHFKSAILRAIELLPEYLFIWKYEIEDDFAKSASGNLTNIIFRKYIPQTNLLTAKILVYSPRMMQSHVAFMANIANCLAENGHEVTVIDNIFRNDIGNYLGNEIHEVLEIEPGFQVTELLKQGNLPQLLWQSRPEPRDQRELMEGLGNLHRVQCLHLIENSTIVEQLQERQFDLAIHEVFDTCGLGLIELANIKKSIIVSSTLPMDVVPWTLGISSLIYDGSLLSDYGNEFGILDKIRNLKFVSAMLNFHELQASDVEKAFQMKYGLKTAFFESMRKTNLLFNNINEMSDVVRSTSRRMLDIAGTSFYEPEKLTEEYQKIVSDDRKIILISFGTAATSSHMPTYLKSAILQAIKLLPEYLFIWKYEIEDDFTKSASGNLSNVVFRKYVPQTNLLNTGNISLFITHSGQNSMLESFQSGTKILAVPLFGDQHHNAKAAQEANLLEILPKKYLKDSTKIIRAIRKSMQENQTITDSLSADNPIKSEFFKNFKFGGHRGSPVHAPENTLESFKWAKEEGVDLVEFDVHITEDGEAILMHDETTKRTGLSNYEISKTKWETLKTVKLKEMNNVSSRICTLSETIDFCMQNNLKMLFDMKNDNIILIEKIVKEISSRKIYQHVLVSSFNPMVAYRLKKMDLNILTGLTYDRSYYAYSDDHRKEPFSSHFFGHWINEIYDELNMMFAPLYILPTFLGVDVLMMSYQLISENLVREAREKGFSVIAWTVNDKDYMKLMTKLNIPFLTDVPYEVKISELIGSREIA</sequence>
<dbReference type="InterPro" id="IPR002213">
    <property type="entry name" value="UDP_glucos_trans"/>
</dbReference>
<dbReference type="InterPro" id="IPR050271">
    <property type="entry name" value="UDP-glycosyltransferase"/>
</dbReference>
<dbReference type="SUPFAM" id="SSF53756">
    <property type="entry name" value="UDP-Glycosyltransferase/glycogen phosphorylase"/>
    <property type="match status" value="2"/>
</dbReference>
<evidence type="ECO:0000256" key="5">
    <source>
        <dbReference type="ARBA" id="ARBA00022729"/>
    </source>
</evidence>
<keyword evidence="4" id="KW-0808">Transferase</keyword>
<protein>
    <recommendedName>
        <fullName evidence="2">glucuronosyltransferase</fullName>
        <ecNumber evidence="2">2.4.1.17</ecNumber>
    </recommendedName>
</protein>
<comment type="similarity">
    <text evidence="1">Belongs to the UDP-glycosyltransferase family.</text>
</comment>
<accession>A0A9P1IXB3</accession>
<name>A0A9P1IXB3_9PELO</name>
<comment type="caution">
    <text evidence="8">The sequence shown here is derived from an EMBL/GenBank/DDBJ whole genome shotgun (WGS) entry which is preliminary data.</text>
</comment>
<proteinExistence type="inferred from homology"/>
<dbReference type="Pfam" id="PF03009">
    <property type="entry name" value="GDPD"/>
    <property type="match status" value="1"/>
</dbReference>
<evidence type="ECO:0000256" key="2">
    <source>
        <dbReference type="ARBA" id="ARBA00012544"/>
    </source>
</evidence>
<dbReference type="EMBL" id="CANHGI010000005">
    <property type="protein sequence ID" value="CAI5451949.1"/>
    <property type="molecule type" value="Genomic_DNA"/>
</dbReference>
<evidence type="ECO:0000256" key="6">
    <source>
        <dbReference type="ARBA" id="ARBA00047475"/>
    </source>
</evidence>
<evidence type="ECO:0000256" key="1">
    <source>
        <dbReference type="ARBA" id="ARBA00009995"/>
    </source>
</evidence>
<evidence type="ECO:0000256" key="4">
    <source>
        <dbReference type="ARBA" id="ARBA00022679"/>
    </source>
</evidence>
<dbReference type="AlphaFoldDB" id="A0A9P1IXB3"/>
<dbReference type="CDD" id="cd03784">
    <property type="entry name" value="GT1_Gtf-like"/>
    <property type="match status" value="1"/>
</dbReference>
<dbReference type="PANTHER" id="PTHR48043">
    <property type="entry name" value="EG:EG0003.4 PROTEIN-RELATED"/>
    <property type="match status" value="1"/>
</dbReference>
<reference evidence="8" key="1">
    <citation type="submission" date="2022-11" db="EMBL/GenBank/DDBJ databases">
        <authorList>
            <person name="Kikuchi T."/>
        </authorList>
    </citation>
    <scope>NUCLEOTIDE SEQUENCE</scope>
    <source>
        <strain evidence="8">PS1010</strain>
    </source>
</reference>
<dbReference type="GO" id="GO:0006629">
    <property type="term" value="P:lipid metabolic process"/>
    <property type="evidence" value="ECO:0007669"/>
    <property type="project" value="InterPro"/>
</dbReference>
<evidence type="ECO:0000313" key="8">
    <source>
        <dbReference type="EMBL" id="CAI5451949.1"/>
    </source>
</evidence>
<comment type="catalytic activity">
    <reaction evidence="6">
        <text>glucuronate acceptor + UDP-alpha-D-glucuronate = acceptor beta-D-glucuronoside + UDP + H(+)</text>
        <dbReference type="Rhea" id="RHEA:21032"/>
        <dbReference type="ChEBI" id="CHEBI:15378"/>
        <dbReference type="ChEBI" id="CHEBI:58052"/>
        <dbReference type="ChEBI" id="CHEBI:58223"/>
        <dbReference type="ChEBI" id="CHEBI:132367"/>
        <dbReference type="ChEBI" id="CHEBI:132368"/>
        <dbReference type="EC" id="2.4.1.17"/>
    </reaction>
</comment>
<evidence type="ECO:0000259" key="7">
    <source>
        <dbReference type="PROSITE" id="PS51704"/>
    </source>
</evidence>
<dbReference type="EC" id="2.4.1.17" evidence="2"/>
<dbReference type="InterPro" id="IPR030395">
    <property type="entry name" value="GP_PDE_dom"/>
</dbReference>
<keyword evidence="3" id="KW-0328">Glycosyltransferase</keyword>
<dbReference type="GO" id="GO:0015020">
    <property type="term" value="F:glucuronosyltransferase activity"/>
    <property type="evidence" value="ECO:0007669"/>
    <property type="project" value="UniProtKB-EC"/>
</dbReference>
<dbReference type="PANTHER" id="PTHR48043:SF149">
    <property type="entry name" value="UDP-GLUCURONOSYLTRANSFERASE UGT-56-RELATED"/>
    <property type="match status" value="1"/>
</dbReference>
<organism evidence="8 9">
    <name type="scientific">Caenorhabditis angaria</name>
    <dbReference type="NCBI Taxonomy" id="860376"/>
    <lineage>
        <taxon>Eukaryota</taxon>
        <taxon>Metazoa</taxon>
        <taxon>Ecdysozoa</taxon>
        <taxon>Nematoda</taxon>
        <taxon>Chromadorea</taxon>
        <taxon>Rhabditida</taxon>
        <taxon>Rhabditina</taxon>
        <taxon>Rhabditomorpha</taxon>
        <taxon>Rhabditoidea</taxon>
        <taxon>Rhabditidae</taxon>
        <taxon>Peloderinae</taxon>
        <taxon>Caenorhabditis</taxon>
    </lineage>
</organism>
<feature type="domain" description="GP-PDE" evidence="7">
    <location>
        <begin position="789"/>
        <end position="1051"/>
    </location>
</feature>
<keyword evidence="5" id="KW-0732">Signal</keyword>
<evidence type="ECO:0000313" key="9">
    <source>
        <dbReference type="Proteomes" id="UP001152747"/>
    </source>
</evidence>
<dbReference type="SUPFAM" id="SSF51695">
    <property type="entry name" value="PLC-like phosphodiesterases"/>
    <property type="match status" value="1"/>
</dbReference>
<dbReference type="PROSITE" id="PS51704">
    <property type="entry name" value="GP_PDE"/>
    <property type="match status" value="1"/>
</dbReference>
<keyword evidence="9" id="KW-1185">Reference proteome</keyword>
<dbReference type="Gene3D" id="3.20.20.190">
    <property type="entry name" value="Phosphatidylinositol (PI) phosphodiesterase"/>
    <property type="match status" value="1"/>
</dbReference>
<dbReference type="InterPro" id="IPR017946">
    <property type="entry name" value="PLC-like_Pdiesterase_TIM-brl"/>
</dbReference>
<evidence type="ECO:0000256" key="3">
    <source>
        <dbReference type="ARBA" id="ARBA00022676"/>
    </source>
</evidence>
<dbReference type="Proteomes" id="UP001152747">
    <property type="component" value="Unassembled WGS sequence"/>
</dbReference>
<dbReference type="OrthoDB" id="5818197at2759"/>